<gene>
    <name evidence="12" type="ORF">SteCoe_27361</name>
</gene>
<comment type="caution">
    <text evidence="12">The sequence shown here is derived from an EMBL/GenBank/DDBJ whole genome shotgun (WGS) entry which is preliminary data.</text>
</comment>
<keyword evidence="3" id="KW-0813">Transport</keyword>
<sequence length="915" mass="104793">MSEANEDLLQLAESYDNSNIFKDLFMLWIKPIIEYYKSKSPSLANILPLPKRMNFIENEKKLEEFWDQEMMNEKPSFKRALRKTVGKSILKVFIIDALFYDSLLLQALLMNQIIIFLEDPNYPMIEGYLLVTLFLISTFGTSMIFSLTVFRLSVIITTTKGLISSLLYKKLLRIHSNSISNQDCTAKILNLISSDLELLDSTNQIMYLCSFPIFIIGSFIIMSMYFNIPGIIGLLFAIIQVPLVYFLSKPIEAYREKVASISDQRVKLIKMLIEGIRVVKVYGWESPQLEKVFEYRKRQNSQLFRKNIYLSFISGIGQSGFAIILLITFGSVVWYGDKLEAGKVFAGTTILFLAFIELNYMLPDGLVQLFTTIATLNRIQESLLLPERKNHIDFVVQAVVANNAHFERFKSCSKSNNYNIESQQILTTENAKSDLRIDFVLVNELLVVTGKIGSGKSTFLHSLLGELELTEGSLELPERVSYLSESPWLIADTVRENIIMGEIFNKQRYNEILEICCLNNDIKRFKNNDLSKIGDQGMTLSGGQKARIALARALYKDSEIYLLDDPLSALDAKTGEIIIERIKGKFSNKIVIITGNQAFIFQHVDKILTLSNGNQTFFGTYSQFLEFSKLGKFESMRQNEEVINKDLDECVEDQDEFAELENVDSGFSLKTFYEFLKMGVDSHWKILSILSLFLIVSGLNTGALWWITYWVDAEDQTDNIYVNVFIAFICGLFVFTVIRNLLFAYAYLKTTERIHNNSLYTLAYVPISFYDLNPTGKILNRFTRDIIAVDESLYATFPILFDHTLEIFKIAISICIIVYYNIIVIGIVCFVQYFLIKSLSKLTKELKAIELSSKSSVISIFNSSLNGIFTIRAHKLEKKFIEDASKAIETNMRAYFTYNSVLALFRTYGLRIFII</sequence>
<proteinExistence type="inferred from homology"/>
<feature type="transmembrane region" description="Helical" evidence="9">
    <location>
        <begin position="341"/>
        <end position="362"/>
    </location>
</feature>
<dbReference type="InterPro" id="IPR011527">
    <property type="entry name" value="ABC1_TM_dom"/>
</dbReference>
<keyword evidence="4 9" id="KW-0812">Transmembrane</keyword>
<dbReference type="CDD" id="cd18579">
    <property type="entry name" value="ABC_6TM_ABCC_D1"/>
    <property type="match status" value="1"/>
</dbReference>
<dbReference type="PROSITE" id="PS00211">
    <property type="entry name" value="ABC_TRANSPORTER_1"/>
    <property type="match status" value="1"/>
</dbReference>
<keyword evidence="7 9" id="KW-1133">Transmembrane helix</keyword>
<evidence type="ECO:0000256" key="2">
    <source>
        <dbReference type="ARBA" id="ARBA00009726"/>
    </source>
</evidence>
<feature type="transmembrane region" description="Helical" evidence="9">
    <location>
        <begin position="231"/>
        <end position="248"/>
    </location>
</feature>
<protein>
    <recommendedName>
        <fullName evidence="14">ABC transmembrane type-1 domain-containing protein</fullName>
    </recommendedName>
</protein>
<comment type="subcellular location">
    <subcellularLocation>
        <location evidence="1">Membrane</location>
        <topology evidence="1">Multi-pass membrane protein</topology>
    </subcellularLocation>
</comment>
<evidence type="ECO:0000256" key="9">
    <source>
        <dbReference type="SAM" id="Phobius"/>
    </source>
</evidence>
<dbReference type="Pfam" id="PF00664">
    <property type="entry name" value="ABC_membrane"/>
    <property type="match status" value="2"/>
</dbReference>
<feature type="transmembrane region" description="Helical" evidence="9">
    <location>
        <begin position="88"/>
        <end position="108"/>
    </location>
</feature>
<dbReference type="SMART" id="SM00382">
    <property type="entry name" value="AAA"/>
    <property type="match status" value="1"/>
</dbReference>
<feature type="transmembrane region" description="Helical" evidence="9">
    <location>
        <begin position="720"/>
        <end position="748"/>
    </location>
</feature>
<keyword evidence="6" id="KW-0067">ATP-binding</keyword>
<evidence type="ECO:0000256" key="4">
    <source>
        <dbReference type="ARBA" id="ARBA00022692"/>
    </source>
</evidence>
<dbReference type="InterPro" id="IPR017871">
    <property type="entry name" value="ABC_transporter-like_CS"/>
</dbReference>
<feature type="transmembrane region" description="Helical" evidence="9">
    <location>
        <begin position="205"/>
        <end position="225"/>
    </location>
</feature>
<dbReference type="Gene3D" id="1.20.1560.10">
    <property type="entry name" value="ABC transporter type 1, transmembrane domain"/>
    <property type="match status" value="2"/>
</dbReference>
<feature type="domain" description="ABC transporter" evidence="10">
    <location>
        <begin position="407"/>
        <end position="637"/>
    </location>
</feature>
<organism evidence="12 13">
    <name type="scientific">Stentor coeruleus</name>
    <dbReference type="NCBI Taxonomy" id="5963"/>
    <lineage>
        <taxon>Eukaryota</taxon>
        <taxon>Sar</taxon>
        <taxon>Alveolata</taxon>
        <taxon>Ciliophora</taxon>
        <taxon>Postciliodesmatophora</taxon>
        <taxon>Heterotrichea</taxon>
        <taxon>Heterotrichida</taxon>
        <taxon>Stentoridae</taxon>
        <taxon>Stentor</taxon>
    </lineage>
</organism>
<dbReference type="SUPFAM" id="SSF90123">
    <property type="entry name" value="ABC transporter transmembrane region"/>
    <property type="match status" value="2"/>
</dbReference>
<feature type="transmembrane region" description="Helical" evidence="9">
    <location>
        <begin position="810"/>
        <end position="836"/>
    </location>
</feature>
<dbReference type="Gene3D" id="3.40.50.300">
    <property type="entry name" value="P-loop containing nucleotide triphosphate hydrolases"/>
    <property type="match status" value="1"/>
</dbReference>
<dbReference type="AlphaFoldDB" id="A0A1R2BAP4"/>
<dbReference type="PANTHER" id="PTHR24223:SF456">
    <property type="entry name" value="MULTIDRUG RESISTANCE-ASSOCIATED PROTEIN LETHAL(2)03659"/>
    <property type="match status" value="1"/>
</dbReference>
<dbReference type="GO" id="GO:0016020">
    <property type="term" value="C:membrane"/>
    <property type="evidence" value="ECO:0007669"/>
    <property type="project" value="UniProtKB-SubCell"/>
</dbReference>
<feature type="transmembrane region" description="Helical" evidence="9">
    <location>
        <begin position="128"/>
        <end position="150"/>
    </location>
</feature>
<dbReference type="GO" id="GO:0016887">
    <property type="term" value="F:ATP hydrolysis activity"/>
    <property type="evidence" value="ECO:0007669"/>
    <property type="project" value="InterPro"/>
</dbReference>
<evidence type="ECO:0000256" key="1">
    <source>
        <dbReference type="ARBA" id="ARBA00004141"/>
    </source>
</evidence>
<reference evidence="12 13" key="1">
    <citation type="submission" date="2016-11" db="EMBL/GenBank/DDBJ databases">
        <title>The macronuclear genome of Stentor coeruleus: a giant cell with tiny introns.</title>
        <authorList>
            <person name="Slabodnick M."/>
            <person name="Ruby J.G."/>
            <person name="Reiff S.B."/>
            <person name="Swart E.C."/>
            <person name="Gosai S."/>
            <person name="Prabakaran S."/>
            <person name="Witkowska E."/>
            <person name="Larue G.E."/>
            <person name="Fisher S."/>
            <person name="Freeman R.M."/>
            <person name="Gunawardena J."/>
            <person name="Chu W."/>
            <person name="Stover N.A."/>
            <person name="Gregory B.D."/>
            <person name="Nowacki M."/>
            <person name="Derisi J."/>
            <person name="Roy S.W."/>
            <person name="Marshall W.F."/>
            <person name="Sood P."/>
        </authorList>
    </citation>
    <scope>NUCLEOTIDE SEQUENCE [LARGE SCALE GENOMIC DNA]</scope>
    <source>
        <strain evidence="12">WM001</strain>
    </source>
</reference>
<dbReference type="PROSITE" id="PS50893">
    <property type="entry name" value="ABC_TRANSPORTER_2"/>
    <property type="match status" value="1"/>
</dbReference>
<comment type="similarity">
    <text evidence="2">Belongs to the ABC transporter superfamily. ABCC family. Conjugate transporter (TC 3.A.1.208) subfamily.</text>
</comment>
<dbReference type="Proteomes" id="UP000187209">
    <property type="component" value="Unassembled WGS sequence"/>
</dbReference>
<evidence type="ECO:0000259" key="11">
    <source>
        <dbReference type="PROSITE" id="PS50929"/>
    </source>
</evidence>
<dbReference type="InterPro" id="IPR036640">
    <property type="entry name" value="ABC1_TM_sf"/>
</dbReference>
<dbReference type="InterPro" id="IPR003439">
    <property type="entry name" value="ABC_transporter-like_ATP-bd"/>
</dbReference>
<feature type="transmembrane region" description="Helical" evidence="9">
    <location>
        <begin position="308"/>
        <end position="335"/>
    </location>
</feature>
<evidence type="ECO:0000256" key="3">
    <source>
        <dbReference type="ARBA" id="ARBA00022448"/>
    </source>
</evidence>
<dbReference type="GO" id="GO:0140359">
    <property type="term" value="F:ABC-type transporter activity"/>
    <property type="evidence" value="ECO:0007669"/>
    <property type="project" value="InterPro"/>
</dbReference>
<evidence type="ECO:0000256" key="5">
    <source>
        <dbReference type="ARBA" id="ARBA00022741"/>
    </source>
</evidence>
<keyword evidence="13" id="KW-1185">Reference proteome</keyword>
<dbReference type="InterPro" id="IPR050173">
    <property type="entry name" value="ABC_transporter_C-like"/>
</dbReference>
<name>A0A1R2BAP4_9CILI</name>
<dbReference type="EMBL" id="MPUH01000791">
    <property type="protein sequence ID" value="OMJ73848.1"/>
    <property type="molecule type" value="Genomic_DNA"/>
</dbReference>
<accession>A0A1R2BAP4</accession>
<feature type="domain" description="ABC transmembrane type-1" evidence="11">
    <location>
        <begin position="689"/>
        <end position="915"/>
    </location>
</feature>
<dbReference type="Pfam" id="PF00005">
    <property type="entry name" value="ABC_tran"/>
    <property type="match status" value="1"/>
</dbReference>
<evidence type="ECO:0000256" key="8">
    <source>
        <dbReference type="ARBA" id="ARBA00023136"/>
    </source>
</evidence>
<feature type="domain" description="ABC transmembrane type-1" evidence="11">
    <location>
        <begin position="104"/>
        <end position="355"/>
    </location>
</feature>
<dbReference type="InterPro" id="IPR044746">
    <property type="entry name" value="ABCC_6TM_D1"/>
</dbReference>
<evidence type="ECO:0000313" key="12">
    <source>
        <dbReference type="EMBL" id="OMJ73848.1"/>
    </source>
</evidence>
<dbReference type="GO" id="GO:0005524">
    <property type="term" value="F:ATP binding"/>
    <property type="evidence" value="ECO:0007669"/>
    <property type="project" value="UniProtKB-KW"/>
</dbReference>
<keyword evidence="8 9" id="KW-0472">Membrane</keyword>
<evidence type="ECO:0000256" key="6">
    <source>
        <dbReference type="ARBA" id="ARBA00022840"/>
    </source>
</evidence>
<dbReference type="InterPro" id="IPR027417">
    <property type="entry name" value="P-loop_NTPase"/>
</dbReference>
<evidence type="ECO:0000256" key="7">
    <source>
        <dbReference type="ARBA" id="ARBA00022989"/>
    </source>
</evidence>
<dbReference type="PANTHER" id="PTHR24223">
    <property type="entry name" value="ATP-BINDING CASSETTE SUB-FAMILY C"/>
    <property type="match status" value="1"/>
</dbReference>
<keyword evidence="5" id="KW-0547">Nucleotide-binding</keyword>
<dbReference type="PROSITE" id="PS50929">
    <property type="entry name" value="ABC_TM1F"/>
    <property type="match status" value="2"/>
</dbReference>
<dbReference type="InterPro" id="IPR003593">
    <property type="entry name" value="AAA+_ATPase"/>
</dbReference>
<evidence type="ECO:0000259" key="10">
    <source>
        <dbReference type="PROSITE" id="PS50893"/>
    </source>
</evidence>
<evidence type="ECO:0000313" key="13">
    <source>
        <dbReference type="Proteomes" id="UP000187209"/>
    </source>
</evidence>
<dbReference type="SUPFAM" id="SSF52540">
    <property type="entry name" value="P-loop containing nucleoside triphosphate hydrolases"/>
    <property type="match status" value="1"/>
</dbReference>
<evidence type="ECO:0008006" key="14">
    <source>
        <dbReference type="Google" id="ProtNLM"/>
    </source>
</evidence>
<dbReference type="OrthoDB" id="6500128at2759"/>
<feature type="transmembrane region" description="Helical" evidence="9">
    <location>
        <begin position="686"/>
        <end position="708"/>
    </location>
</feature>